<dbReference type="PANTHER" id="PTHR43280">
    <property type="entry name" value="ARAC-FAMILY TRANSCRIPTIONAL REGULATOR"/>
    <property type="match status" value="1"/>
</dbReference>
<protein>
    <submittedName>
        <fullName evidence="5">AraC-like DNA-binding protein</fullName>
    </submittedName>
</protein>
<dbReference type="EMBL" id="VIVN01000003">
    <property type="protein sequence ID" value="TWE05098.1"/>
    <property type="molecule type" value="Genomic_DNA"/>
</dbReference>
<dbReference type="GO" id="GO:0003700">
    <property type="term" value="F:DNA-binding transcription factor activity"/>
    <property type="evidence" value="ECO:0007669"/>
    <property type="project" value="InterPro"/>
</dbReference>
<evidence type="ECO:0000256" key="3">
    <source>
        <dbReference type="ARBA" id="ARBA00023163"/>
    </source>
</evidence>
<gene>
    <name evidence="5" type="ORF">FB550_103273</name>
</gene>
<keyword evidence="3" id="KW-0804">Transcription</keyword>
<name>A0A561DP36_9BACI</name>
<proteinExistence type="predicted"/>
<evidence type="ECO:0000256" key="2">
    <source>
        <dbReference type="ARBA" id="ARBA00023125"/>
    </source>
</evidence>
<reference evidence="5 6" key="1">
    <citation type="submission" date="2019-06" db="EMBL/GenBank/DDBJ databases">
        <title>Sorghum-associated microbial communities from plants grown in Nebraska, USA.</title>
        <authorList>
            <person name="Schachtman D."/>
        </authorList>
    </citation>
    <scope>NUCLEOTIDE SEQUENCE [LARGE SCALE GENOMIC DNA]</scope>
    <source>
        <strain evidence="5 6">2482</strain>
    </source>
</reference>
<dbReference type="Proteomes" id="UP000319671">
    <property type="component" value="Unassembled WGS sequence"/>
</dbReference>
<keyword evidence="2 5" id="KW-0238">DNA-binding</keyword>
<dbReference type="AlphaFoldDB" id="A0A561DP36"/>
<dbReference type="PANTHER" id="PTHR43280:SF28">
    <property type="entry name" value="HTH-TYPE TRANSCRIPTIONAL ACTIVATOR RHAS"/>
    <property type="match status" value="1"/>
</dbReference>
<dbReference type="InterPro" id="IPR009057">
    <property type="entry name" value="Homeodomain-like_sf"/>
</dbReference>
<dbReference type="InterPro" id="IPR003313">
    <property type="entry name" value="AraC-bd"/>
</dbReference>
<dbReference type="SUPFAM" id="SSF46689">
    <property type="entry name" value="Homeodomain-like"/>
    <property type="match status" value="2"/>
</dbReference>
<dbReference type="Pfam" id="PF02311">
    <property type="entry name" value="AraC_binding"/>
    <property type="match status" value="1"/>
</dbReference>
<evidence type="ECO:0000313" key="6">
    <source>
        <dbReference type="Proteomes" id="UP000319671"/>
    </source>
</evidence>
<evidence type="ECO:0000259" key="4">
    <source>
        <dbReference type="PROSITE" id="PS01124"/>
    </source>
</evidence>
<dbReference type="PROSITE" id="PS01124">
    <property type="entry name" value="HTH_ARAC_FAMILY_2"/>
    <property type="match status" value="1"/>
</dbReference>
<dbReference type="SMART" id="SM00342">
    <property type="entry name" value="HTH_ARAC"/>
    <property type="match status" value="1"/>
</dbReference>
<dbReference type="Gene3D" id="1.10.10.60">
    <property type="entry name" value="Homeodomain-like"/>
    <property type="match status" value="2"/>
</dbReference>
<evidence type="ECO:0000313" key="5">
    <source>
        <dbReference type="EMBL" id="TWE05098.1"/>
    </source>
</evidence>
<dbReference type="InterPro" id="IPR020449">
    <property type="entry name" value="Tscrpt_reg_AraC-type_HTH"/>
</dbReference>
<comment type="caution">
    <text evidence="5">The sequence shown here is derived from an EMBL/GenBank/DDBJ whole genome shotgun (WGS) entry which is preliminary data.</text>
</comment>
<feature type="domain" description="HTH araC/xylS-type" evidence="4">
    <location>
        <begin position="169"/>
        <end position="267"/>
    </location>
</feature>
<dbReference type="InterPro" id="IPR037923">
    <property type="entry name" value="HTH-like"/>
</dbReference>
<keyword evidence="6" id="KW-1185">Reference proteome</keyword>
<dbReference type="SUPFAM" id="SSF51215">
    <property type="entry name" value="Regulatory protein AraC"/>
    <property type="match status" value="1"/>
</dbReference>
<dbReference type="RefSeq" id="WP_144563649.1">
    <property type="nucleotide sequence ID" value="NZ_VIVN01000003.1"/>
</dbReference>
<dbReference type="PROSITE" id="PS00041">
    <property type="entry name" value="HTH_ARAC_FAMILY_1"/>
    <property type="match status" value="1"/>
</dbReference>
<dbReference type="Pfam" id="PF12833">
    <property type="entry name" value="HTH_18"/>
    <property type="match status" value="1"/>
</dbReference>
<evidence type="ECO:0000256" key="1">
    <source>
        <dbReference type="ARBA" id="ARBA00023015"/>
    </source>
</evidence>
<accession>A0A561DP36</accession>
<dbReference type="PRINTS" id="PR00032">
    <property type="entry name" value="HTHARAC"/>
</dbReference>
<dbReference type="InterPro" id="IPR018060">
    <property type="entry name" value="HTH_AraC"/>
</dbReference>
<dbReference type="InterPro" id="IPR018062">
    <property type="entry name" value="HTH_AraC-typ_CS"/>
</dbReference>
<keyword evidence="1" id="KW-0805">Transcription regulation</keyword>
<dbReference type="GO" id="GO:0043565">
    <property type="term" value="F:sequence-specific DNA binding"/>
    <property type="evidence" value="ECO:0007669"/>
    <property type="project" value="InterPro"/>
</dbReference>
<sequence length="296" mass="34388">MEYSAILLNTPRLITIKEINEKKTNWDKKQSDSDFTEIIYIQQGCVEFVYENKPFIVQGGDLIILHPFSPIERKPYTDESFKAIYVNMSNLHINGNDKGWFTNSNNFPIIHLQEEKMEINNYLNIILREYRTQHAGYQDVISSILQAAIIKITRLLKNSDHQSVSSICFDVKKYIEENFRQELTLNHLATLVYVSPYHLAHIFKEEVGKPPIQYLIQCRIEEAKRLLKHSNLSVKEIAAMIGYENPNYFNLLFKKVTGTPPGKYRKSEISSKREVSQSLEPSMFVGRHLINAITVE</sequence>
<organism evidence="5 6">
    <name type="scientific">Neobacillus bataviensis</name>
    <dbReference type="NCBI Taxonomy" id="220685"/>
    <lineage>
        <taxon>Bacteria</taxon>
        <taxon>Bacillati</taxon>
        <taxon>Bacillota</taxon>
        <taxon>Bacilli</taxon>
        <taxon>Bacillales</taxon>
        <taxon>Bacillaceae</taxon>
        <taxon>Neobacillus</taxon>
    </lineage>
</organism>